<dbReference type="EMBL" id="JBIENY010000261">
    <property type="protein sequence ID" value="MFG6297181.1"/>
    <property type="molecule type" value="Genomic_DNA"/>
</dbReference>
<sequence>MRQPPDTLPGLPLEAGGGHHTEADTTFMNGELPPLAPNLATVDRRAVVTGTDTSGAVPVEYRFRAAEGDVRHLVVVFSGFAAPNGYHFAGKSLNGLRANVLWIRDDFDGHYSYYMCRSMNFDIEAAVAGLIDSTLRQLGLGRDQVSLLGVSKGGSAALYFGLKYGFRNIATVVPQFLVGTYVRDRPETGRYMLGDDMPQTHVDMLDSAIPDLLKAYGGQGHNIYLFTSEADEQYETEIGPHLQLFWACENFNLVRTASPLVRQHGEVSGYNLPLVCGVLAALSEGAVPRLGFVENGNAQVDPVERQRHLAELRHTEALTAVLNKQDIRGNNLLLSGHAFIPGESPHGEFPSVKSLVIEGGGRHWEFPLSTTEAKHTYSLYFDRFARDYTDGGFEPEARTGIPMTGIPGGAYELSVRVASPAEGIDRRTKLVARRPFDIRRPFGGLEISLIGDENRVRLLRRPIIGHISQETAFSLEKSWLDDRTLHVEGVFFVHGIEAAAHGHATYYLVLRGTQAAYSFRLGMSRKPAAVRPHRRRGDFGTYDFAYFATSGYKGVALTNAQPGDYEVYISMSTGGSLFSAAAGNVTLS</sequence>
<evidence type="ECO:0000256" key="1">
    <source>
        <dbReference type="SAM" id="MobiDB-lite"/>
    </source>
</evidence>
<gene>
    <name evidence="2" type="ORF">ACGU38_17700</name>
</gene>
<dbReference type="SUPFAM" id="SSF53474">
    <property type="entry name" value="alpha/beta-Hydrolases"/>
    <property type="match status" value="1"/>
</dbReference>
<proteinExistence type="predicted"/>
<dbReference type="Proteomes" id="UP001605990">
    <property type="component" value="Unassembled WGS sequence"/>
</dbReference>
<name>A0ABW7E251_STRRO</name>
<dbReference type="RefSeq" id="WP_234331604.1">
    <property type="nucleotide sequence ID" value="NZ_JBIENY010000261.1"/>
</dbReference>
<feature type="region of interest" description="Disordered" evidence="1">
    <location>
        <begin position="1"/>
        <end position="20"/>
    </location>
</feature>
<organism evidence="2 3">
    <name type="scientific">Streptomyces rochei</name>
    <name type="common">Streptomyces parvullus</name>
    <dbReference type="NCBI Taxonomy" id="1928"/>
    <lineage>
        <taxon>Bacteria</taxon>
        <taxon>Bacillati</taxon>
        <taxon>Actinomycetota</taxon>
        <taxon>Actinomycetes</taxon>
        <taxon>Kitasatosporales</taxon>
        <taxon>Streptomycetaceae</taxon>
        <taxon>Streptomyces</taxon>
        <taxon>Streptomyces rochei group</taxon>
    </lineage>
</organism>
<accession>A0ABW7E251</accession>
<protein>
    <submittedName>
        <fullName evidence="2">Uncharacterized protein</fullName>
    </submittedName>
</protein>
<evidence type="ECO:0000313" key="3">
    <source>
        <dbReference type="Proteomes" id="UP001605990"/>
    </source>
</evidence>
<comment type="caution">
    <text evidence="2">The sequence shown here is derived from an EMBL/GenBank/DDBJ whole genome shotgun (WGS) entry which is preliminary data.</text>
</comment>
<evidence type="ECO:0000313" key="2">
    <source>
        <dbReference type="EMBL" id="MFG6297181.1"/>
    </source>
</evidence>
<dbReference type="InterPro" id="IPR029058">
    <property type="entry name" value="AB_hydrolase_fold"/>
</dbReference>
<reference evidence="2 3" key="1">
    <citation type="submission" date="2024-10" db="EMBL/GenBank/DDBJ databases">
        <title>Draft genome assembly of a novel steroid transforming actinomycete isolated from African clawed frog Xenopus laevis.</title>
        <authorList>
            <person name="Bragin E."/>
            <person name="Kollerov V."/>
            <person name="Donova M.V."/>
        </authorList>
    </citation>
    <scope>NUCLEOTIDE SEQUENCE [LARGE SCALE GENOMIC DNA]</scope>
    <source>
        <strain evidence="2 3">MTOC-St3</strain>
    </source>
</reference>
<keyword evidence="3" id="KW-1185">Reference proteome</keyword>